<protein>
    <recommendedName>
        <fullName evidence="12">Chloride channel protein</fullName>
    </recommendedName>
</protein>
<evidence type="ECO:0000256" key="7">
    <source>
        <dbReference type="ARBA" id="ARBA00023303"/>
    </source>
</evidence>
<dbReference type="STRING" id="8167.A0A484DAU5"/>
<dbReference type="PANTHER" id="PTHR45720:SF4">
    <property type="entry name" value="CHLORIDE CHANNEL PROTEIN 1"/>
    <property type="match status" value="1"/>
</dbReference>
<evidence type="ECO:0000256" key="9">
    <source>
        <dbReference type="SAM" id="Phobius"/>
    </source>
</evidence>
<name>A0A484DAU5_PERFV</name>
<dbReference type="InterPro" id="IPR014743">
    <property type="entry name" value="Cl-channel_core"/>
</dbReference>
<evidence type="ECO:0000256" key="5">
    <source>
        <dbReference type="ARBA" id="ARBA00023122"/>
    </source>
</evidence>
<keyword evidence="5" id="KW-0129">CBS domain</keyword>
<evidence type="ECO:0000256" key="3">
    <source>
        <dbReference type="ARBA" id="ARBA00022737"/>
    </source>
</evidence>
<evidence type="ECO:0000256" key="2">
    <source>
        <dbReference type="ARBA" id="ARBA00022692"/>
    </source>
</evidence>
<organism evidence="10 11">
    <name type="scientific">Perca flavescens</name>
    <name type="common">American yellow perch</name>
    <name type="synonym">Morone flavescens</name>
    <dbReference type="NCBI Taxonomy" id="8167"/>
    <lineage>
        <taxon>Eukaryota</taxon>
        <taxon>Metazoa</taxon>
        <taxon>Chordata</taxon>
        <taxon>Craniata</taxon>
        <taxon>Vertebrata</taxon>
        <taxon>Euteleostomi</taxon>
        <taxon>Actinopterygii</taxon>
        <taxon>Neopterygii</taxon>
        <taxon>Teleostei</taxon>
        <taxon>Neoteleostei</taxon>
        <taxon>Acanthomorphata</taxon>
        <taxon>Eupercaria</taxon>
        <taxon>Perciformes</taxon>
        <taxon>Percoidei</taxon>
        <taxon>Percidae</taxon>
        <taxon>Percinae</taxon>
        <taxon>Perca</taxon>
    </lineage>
</organism>
<dbReference type="Gene3D" id="1.10.3080.10">
    <property type="entry name" value="Clc chloride channel"/>
    <property type="match status" value="1"/>
</dbReference>
<gene>
    <name evidence="10" type="ORF">EPR50_G00063230</name>
</gene>
<proteinExistence type="predicted"/>
<evidence type="ECO:0000256" key="1">
    <source>
        <dbReference type="ARBA" id="ARBA00004141"/>
    </source>
</evidence>
<dbReference type="InterPro" id="IPR050970">
    <property type="entry name" value="Cl_channel_volt-gated"/>
</dbReference>
<keyword evidence="7" id="KW-0406">Ion transport</keyword>
<keyword evidence="2 9" id="KW-0812">Transmembrane</keyword>
<evidence type="ECO:0000256" key="4">
    <source>
        <dbReference type="ARBA" id="ARBA00022989"/>
    </source>
</evidence>
<dbReference type="AlphaFoldDB" id="A0A484DAU5"/>
<dbReference type="GO" id="GO:0005247">
    <property type="term" value="F:voltage-gated chloride channel activity"/>
    <property type="evidence" value="ECO:0007669"/>
    <property type="project" value="TreeGrafter"/>
</dbReference>
<feature type="transmembrane region" description="Helical" evidence="9">
    <location>
        <begin position="191"/>
        <end position="213"/>
    </location>
</feature>
<dbReference type="EMBL" id="SCKG01000006">
    <property type="protein sequence ID" value="TDH11690.1"/>
    <property type="molecule type" value="Genomic_DNA"/>
</dbReference>
<dbReference type="GO" id="GO:0005886">
    <property type="term" value="C:plasma membrane"/>
    <property type="evidence" value="ECO:0007669"/>
    <property type="project" value="TreeGrafter"/>
</dbReference>
<dbReference type="PRINTS" id="PR00762">
    <property type="entry name" value="CLCHANNEL"/>
</dbReference>
<keyword evidence="11" id="KW-1185">Reference proteome</keyword>
<evidence type="ECO:0000256" key="8">
    <source>
        <dbReference type="SAM" id="MobiDB-lite"/>
    </source>
</evidence>
<dbReference type="SUPFAM" id="SSF81340">
    <property type="entry name" value="Clc chloride channel"/>
    <property type="match status" value="1"/>
</dbReference>
<dbReference type="Pfam" id="PF00654">
    <property type="entry name" value="Voltage_CLC"/>
    <property type="match status" value="1"/>
</dbReference>
<reference evidence="10 11" key="1">
    <citation type="submission" date="2019-01" db="EMBL/GenBank/DDBJ databases">
        <title>A chromosome-scale genome assembly of the yellow perch, Perca flavescens.</title>
        <authorList>
            <person name="Feron R."/>
            <person name="Morvezen R."/>
            <person name="Bestin A."/>
            <person name="Haffray P."/>
            <person name="Klopp C."/>
            <person name="Zahm M."/>
            <person name="Cabau C."/>
            <person name="Roques C."/>
            <person name="Donnadieu C."/>
            <person name="Bouchez O."/>
            <person name="Christie M."/>
            <person name="Larson W."/>
            <person name="Guiguen Y."/>
        </authorList>
    </citation>
    <scope>NUCLEOTIDE SEQUENCE [LARGE SCALE GENOMIC DNA]</scope>
    <source>
        <strain evidence="10">YP-PL-M2</strain>
        <tissue evidence="10">Blood</tissue>
    </source>
</reference>
<comment type="caution">
    <text evidence="10">The sequence shown here is derived from an EMBL/GenBank/DDBJ whole genome shotgun (WGS) entry which is preliminary data.</text>
</comment>
<keyword evidence="4 9" id="KW-1133">Transmembrane helix</keyword>
<evidence type="ECO:0000313" key="10">
    <source>
        <dbReference type="EMBL" id="TDH11690.1"/>
    </source>
</evidence>
<feature type="region of interest" description="Disordered" evidence="8">
    <location>
        <begin position="1"/>
        <end position="20"/>
    </location>
</feature>
<keyword evidence="7" id="KW-0813">Transport</keyword>
<dbReference type="PANTHER" id="PTHR45720">
    <property type="entry name" value="CHLORIDE CHANNEL PROTEIN 2"/>
    <property type="match status" value="1"/>
</dbReference>
<keyword evidence="7" id="KW-0407">Ion channel</keyword>
<dbReference type="Proteomes" id="UP000295070">
    <property type="component" value="Chromosome 6"/>
</dbReference>
<evidence type="ECO:0008006" key="12">
    <source>
        <dbReference type="Google" id="ProtNLM"/>
    </source>
</evidence>
<dbReference type="InterPro" id="IPR001807">
    <property type="entry name" value="ClC"/>
</dbReference>
<accession>A0A484DAU5</accession>
<keyword evidence="3" id="KW-0677">Repeat</keyword>
<keyword evidence="6 9" id="KW-0472">Membrane</keyword>
<sequence>MWNVLPSSVSSSGSLPAPASSQGGVFPISMPVLSISVYQGIQLYGEYREQLGSFARREAARLLTERQWRRQAGDNATGRKGHGRQHHHHPAFLESHQSHASSTKKPRPYSKCQGDQQVILFKHKFKRFTKDCFARVRRYIVTKMGDDWIFLVLLGLTMALVSWSMDYASAKSLQAYKWMHGELKGNVPLQYLAWVTYPMILVMFASLFCHLVSPQAIGSGIPELKTILRGVVLKEYLTLKAFVAKVVGLTAGLGSGMPVGKEGPFVHIASICAAVLSRFMSIFSGVYEVS</sequence>
<evidence type="ECO:0000313" key="11">
    <source>
        <dbReference type="Proteomes" id="UP000295070"/>
    </source>
</evidence>
<feature type="transmembrane region" description="Helical" evidence="9">
    <location>
        <begin position="265"/>
        <end position="287"/>
    </location>
</feature>
<evidence type="ECO:0000256" key="6">
    <source>
        <dbReference type="ARBA" id="ARBA00023136"/>
    </source>
</evidence>
<feature type="transmembrane region" description="Helical" evidence="9">
    <location>
        <begin position="148"/>
        <end position="170"/>
    </location>
</feature>
<comment type="subcellular location">
    <subcellularLocation>
        <location evidence="1">Membrane</location>
        <topology evidence="1">Multi-pass membrane protein</topology>
    </subcellularLocation>
</comment>